<dbReference type="InterPro" id="IPR002734">
    <property type="entry name" value="RibDG_C"/>
</dbReference>
<dbReference type="InterPro" id="IPR050765">
    <property type="entry name" value="Riboflavin_Biosynth_HTPR"/>
</dbReference>
<accession>A0A1L8MN84</accession>
<dbReference type="STRING" id="1856638.A9Q68_01300"/>
<dbReference type="AlphaFoldDB" id="A0A1L8MN84"/>
<dbReference type="Pfam" id="PF01872">
    <property type="entry name" value="RibD_C"/>
    <property type="match status" value="1"/>
</dbReference>
<name>A0A1L8MN84_9STRE</name>
<dbReference type="GO" id="GO:0008703">
    <property type="term" value="F:5-amino-6-(5-phosphoribosylamino)uracil reductase activity"/>
    <property type="evidence" value="ECO:0007669"/>
    <property type="project" value="InterPro"/>
</dbReference>
<dbReference type="Gene3D" id="3.40.430.10">
    <property type="entry name" value="Dihydrofolate Reductase, subunit A"/>
    <property type="match status" value="1"/>
</dbReference>
<sequence>MRDIVLFLHMSLDGIVEGPKGAMDIGFVAYNQELEAFAQKNLSTVETILWGKATYEMMSSYWPDMLDNPEVTDYERRHAKWITDVEKVVASTSLKSADWNNSTIVSENLSQYLKELKNKDGQDILILGSPRLGRSLLSENLIDKIKLSVSPTVVGNGLRLFEDISTDLELISSQSFSTGALGLEYKVKH</sequence>
<dbReference type="GO" id="GO:0009231">
    <property type="term" value="P:riboflavin biosynthetic process"/>
    <property type="evidence" value="ECO:0007669"/>
    <property type="project" value="InterPro"/>
</dbReference>
<dbReference type="EMBL" id="LZDD01000001">
    <property type="protein sequence ID" value="OJF72208.1"/>
    <property type="molecule type" value="Genomic_DNA"/>
</dbReference>
<organism evidence="2 3">
    <name type="scientific">Streptococcus bovimastitidis</name>
    <dbReference type="NCBI Taxonomy" id="1856638"/>
    <lineage>
        <taxon>Bacteria</taxon>
        <taxon>Bacillati</taxon>
        <taxon>Bacillota</taxon>
        <taxon>Bacilli</taxon>
        <taxon>Lactobacillales</taxon>
        <taxon>Streptococcaceae</taxon>
        <taxon>Streptococcus</taxon>
    </lineage>
</organism>
<evidence type="ECO:0000313" key="2">
    <source>
        <dbReference type="EMBL" id="OJF72208.1"/>
    </source>
</evidence>
<keyword evidence="3" id="KW-1185">Reference proteome</keyword>
<dbReference type="PANTHER" id="PTHR38011:SF11">
    <property type="entry name" value="2,5-DIAMINO-6-RIBOSYLAMINO-4(3H)-PYRIMIDINONE 5'-PHOSPHATE REDUCTASE"/>
    <property type="match status" value="1"/>
</dbReference>
<dbReference type="SUPFAM" id="SSF53597">
    <property type="entry name" value="Dihydrofolate reductase-like"/>
    <property type="match status" value="1"/>
</dbReference>
<proteinExistence type="predicted"/>
<dbReference type="OrthoDB" id="195113at2"/>
<feature type="domain" description="Bacterial bifunctional deaminase-reductase C-terminal" evidence="1">
    <location>
        <begin position="4"/>
        <end position="179"/>
    </location>
</feature>
<evidence type="ECO:0000313" key="3">
    <source>
        <dbReference type="Proteomes" id="UP000182015"/>
    </source>
</evidence>
<dbReference type="Proteomes" id="UP000182015">
    <property type="component" value="Unassembled WGS sequence"/>
</dbReference>
<evidence type="ECO:0000259" key="1">
    <source>
        <dbReference type="Pfam" id="PF01872"/>
    </source>
</evidence>
<dbReference type="RefSeq" id="WP_071792863.1">
    <property type="nucleotide sequence ID" value="NZ_LZDD01000001.1"/>
</dbReference>
<dbReference type="InterPro" id="IPR024072">
    <property type="entry name" value="DHFR-like_dom_sf"/>
</dbReference>
<dbReference type="PANTHER" id="PTHR38011">
    <property type="entry name" value="DIHYDROFOLATE REDUCTASE FAMILY PROTEIN (AFU_ORTHOLOGUE AFUA_8G06820)"/>
    <property type="match status" value="1"/>
</dbReference>
<gene>
    <name evidence="2" type="ORF">A9Q68_01300</name>
</gene>
<reference evidence="3" key="1">
    <citation type="submission" date="2016-06" db="EMBL/GenBank/DDBJ databases">
        <authorList>
            <person name="de Vries S.P.W."/>
            <person name="Hadjirin N.F."/>
            <person name="Lay E.M."/>
            <person name="Zadoks R.N."/>
            <person name="Peacock S.J."/>
            <person name="Parkhill J."/>
            <person name="Grant A.J."/>
            <person name="Mcdougall S."/>
            <person name="Holmes M.A."/>
        </authorList>
    </citation>
    <scope>NUCLEOTIDE SEQUENCE [LARGE SCALE GENOMIC DNA]</scope>
    <source>
        <strain evidence="3">NZ1587</strain>
    </source>
</reference>
<protein>
    <submittedName>
        <fullName evidence="2">Dihydrofolate reductase</fullName>
    </submittedName>
</protein>
<comment type="caution">
    <text evidence="2">The sequence shown here is derived from an EMBL/GenBank/DDBJ whole genome shotgun (WGS) entry which is preliminary data.</text>
</comment>